<reference evidence="1 2" key="1">
    <citation type="submission" date="2014-04" db="EMBL/GenBank/DDBJ databases">
        <authorList>
            <consortium name="DOE Joint Genome Institute"/>
            <person name="Kuo A."/>
            <person name="Ruytinx J."/>
            <person name="Rineau F."/>
            <person name="Colpaert J."/>
            <person name="Kohler A."/>
            <person name="Nagy L.G."/>
            <person name="Floudas D."/>
            <person name="Copeland A."/>
            <person name="Barry K.W."/>
            <person name="Cichocki N."/>
            <person name="Veneault-Fourrey C."/>
            <person name="LaButti K."/>
            <person name="Lindquist E.A."/>
            <person name="Lipzen A."/>
            <person name="Lundell T."/>
            <person name="Morin E."/>
            <person name="Murat C."/>
            <person name="Sun H."/>
            <person name="Tunlid A."/>
            <person name="Henrissat B."/>
            <person name="Grigoriev I.V."/>
            <person name="Hibbett D.S."/>
            <person name="Martin F."/>
            <person name="Nordberg H.P."/>
            <person name="Cantor M.N."/>
            <person name="Hua S.X."/>
        </authorList>
    </citation>
    <scope>NUCLEOTIDE SEQUENCE [LARGE SCALE GENOMIC DNA]</scope>
    <source>
        <strain evidence="1 2">UH-Slu-Lm8-n1</strain>
    </source>
</reference>
<evidence type="ECO:0000313" key="2">
    <source>
        <dbReference type="Proteomes" id="UP000054485"/>
    </source>
</evidence>
<proteinExistence type="predicted"/>
<dbReference type="Proteomes" id="UP000054485">
    <property type="component" value="Unassembled WGS sequence"/>
</dbReference>
<keyword evidence="2" id="KW-1185">Reference proteome</keyword>
<evidence type="ECO:0000313" key="1">
    <source>
        <dbReference type="EMBL" id="KIK46971.1"/>
    </source>
</evidence>
<sequence length="124" mass="14317">MRRLYNFTCTLMYGILTSNIRRPLELRFVLSGMHLTRLNLCFRSDILEEACPLPPDKLCCARLWKPVNFLDGCFLRTSPSLAKLKPHRSITLLQRWSQADFIGVETSITFLGRTLNSRSSHICI</sequence>
<organism evidence="1 2">
    <name type="scientific">Suillus luteus UH-Slu-Lm8-n1</name>
    <dbReference type="NCBI Taxonomy" id="930992"/>
    <lineage>
        <taxon>Eukaryota</taxon>
        <taxon>Fungi</taxon>
        <taxon>Dikarya</taxon>
        <taxon>Basidiomycota</taxon>
        <taxon>Agaricomycotina</taxon>
        <taxon>Agaricomycetes</taxon>
        <taxon>Agaricomycetidae</taxon>
        <taxon>Boletales</taxon>
        <taxon>Suillineae</taxon>
        <taxon>Suillaceae</taxon>
        <taxon>Suillus</taxon>
    </lineage>
</organism>
<dbReference type="EMBL" id="KN835152">
    <property type="protein sequence ID" value="KIK46971.1"/>
    <property type="molecule type" value="Genomic_DNA"/>
</dbReference>
<dbReference type="AlphaFoldDB" id="A0A0D0AZ19"/>
<gene>
    <name evidence="1" type="ORF">CY34DRAFT_330728</name>
</gene>
<dbReference type="HOGENOM" id="CLU_2005419_0_0_1"/>
<reference evidence="2" key="2">
    <citation type="submission" date="2015-01" db="EMBL/GenBank/DDBJ databases">
        <title>Evolutionary Origins and Diversification of the Mycorrhizal Mutualists.</title>
        <authorList>
            <consortium name="DOE Joint Genome Institute"/>
            <consortium name="Mycorrhizal Genomics Consortium"/>
            <person name="Kohler A."/>
            <person name="Kuo A."/>
            <person name="Nagy L.G."/>
            <person name="Floudas D."/>
            <person name="Copeland A."/>
            <person name="Barry K.W."/>
            <person name="Cichocki N."/>
            <person name="Veneault-Fourrey C."/>
            <person name="LaButti K."/>
            <person name="Lindquist E.A."/>
            <person name="Lipzen A."/>
            <person name="Lundell T."/>
            <person name="Morin E."/>
            <person name="Murat C."/>
            <person name="Riley R."/>
            <person name="Ohm R."/>
            <person name="Sun H."/>
            <person name="Tunlid A."/>
            <person name="Henrissat B."/>
            <person name="Grigoriev I.V."/>
            <person name="Hibbett D.S."/>
            <person name="Martin F."/>
        </authorList>
    </citation>
    <scope>NUCLEOTIDE SEQUENCE [LARGE SCALE GENOMIC DNA]</scope>
    <source>
        <strain evidence="2">UH-Slu-Lm8-n1</strain>
    </source>
</reference>
<name>A0A0D0AZ19_9AGAM</name>
<accession>A0A0D0AZ19</accession>
<protein>
    <submittedName>
        <fullName evidence="1">Uncharacterized protein</fullName>
    </submittedName>
</protein>
<dbReference type="InParanoid" id="A0A0D0AZ19"/>